<evidence type="ECO:0000313" key="7">
    <source>
        <dbReference type="Proteomes" id="UP000199415"/>
    </source>
</evidence>
<name>A0A1G7PZV8_9PROT</name>
<dbReference type="EMBL" id="FNCE01000003">
    <property type="protein sequence ID" value="SDF91795.1"/>
    <property type="molecule type" value="Genomic_DNA"/>
</dbReference>
<evidence type="ECO:0000256" key="3">
    <source>
        <dbReference type="ARBA" id="ARBA00023125"/>
    </source>
</evidence>
<dbReference type="Gene3D" id="3.40.190.10">
    <property type="entry name" value="Periplasmic binding protein-like II"/>
    <property type="match status" value="2"/>
</dbReference>
<dbReference type="Pfam" id="PF03466">
    <property type="entry name" value="LysR_substrate"/>
    <property type="match status" value="1"/>
</dbReference>
<dbReference type="GO" id="GO:0003677">
    <property type="term" value="F:DNA binding"/>
    <property type="evidence" value="ECO:0007669"/>
    <property type="project" value="UniProtKB-KW"/>
</dbReference>
<dbReference type="InterPro" id="IPR036388">
    <property type="entry name" value="WH-like_DNA-bd_sf"/>
</dbReference>
<keyword evidence="4" id="KW-0804">Transcription</keyword>
<evidence type="ECO:0000313" key="6">
    <source>
        <dbReference type="EMBL" id="SDF91795.1"/>
    </source>
</evidence>
<evidence type="ECO:0000256" key="1">
    <source>
        <dbReference type="ARBA" id="ARBA00009437"/>
    </source>
</evidence>
<dbReference type="STRING" id="1082479.SAMN05216241_103159"/>
<dbReference type="PRINTS" id="PR00039">
    <property type="entry name" value="HTHLYSR"/>
</dbReference>
<dbReference type="Pfam" id="PF00126">
    <property type="entry name" value="HTH_1"/>
    <property type="match status" value="1"/>
</dbReference>
<dbReference type="PROSITE" id="PS50931">
    <property type="entry name" value="HTH_LYSR"/>
    <property type="match status" value="1"/>
</dbReference>
<accession>A0A1G7PZV8</accession>
<dbReference type="SUPFAM" id="SSF46785">
    <property type="entry name" value="Winged helix' DNA-binding domain"/>
    <property type="match status" value="1"/>
</dbReference>
<organism evidence="6 7">
    <name type="scientific">Limimonas halophila</name>
    <dbReference type="NCBI Taxonomy" id="1082479"/>
    <lineage>
        <taxon>Bacteria</taxon>
        <taxon>Pseudomonadati</taxon>
        <taxon>Pseudomonadota</taxon>
        <taxon>Alphaproteobacteria</taxon>
        <taxon>Rhodospirillales</taxon>
        <taxon>Rhodovibrionaceae</taxon>
        <taxon>Limimonas</taxon>
    </lineage>
</organism>
<evidence type="ECO:0000256" key="2">
    <source>
        <dbReference type="ARBA" id="ARBA00023015"/>
    </source>
</evidence>
<protein>
    <submittedName>
        <fullName evidence="6">DNA-binding transcriptional regulator, LysR family</fullName>
    </submittedName>
</protein>
<comment type="similarity">
    <text evidence="1">Belongs to the LysR transcriptional regulatory family.</text>
</comment>
<evidence type="ECO:0000259" key="5">
    <source>
        <dbReference type="PROSITE" id="PS50931"/>
    </source>
</evidence>
<dbReference type="PANTHER" id="PTHR30537">
    <property type="entry name" value="HTH-TYPE TRANSCRIPTIONAL REGULATOR"/>
    <property type="match status" value="1"/>
</dbReference>
<keyword evidence="7" id="KW-1185">Reference proteome</keyword>
<reference evidence="6 7" key="1">
    <citation type="submission" date="2016-10" db="EMBL/GenBank/DDBJ databases">
        <authorList>
            <person name="de Groot N.N."/>
        </authorList>
    </citation>
    <scope>NUCLEOTIDE SEQUENCE [LARGE SCALE GENOMIC DNA]</scope>
    <source>
        <strain evidence="6 7">DSM 25584</strain>
    </source>
</reference>
<dbReference type="InterPro" id="IPR036390">
    <property type="entry name" value="WH_DNA-bd_sf"/>
</dbReference>
<dbReference type="RefSeq" id="WP_090019285.1">
    <property type="nucleotide sequence ID" value="NZ_FNCE01000003.1"/>
</dbReference>
<feature type="domain" description="HTH lysR-type" evidence="5">
    <location>
        <begin position="6"/>
        <end position="63"/>
    </location>
</feature>
<keyword evidence="2" id="KW-0805">Transcription regulation</keyword>
<keyword evidence="3 6" id="KW-0238">DNA-binding</keyword>
<gene>
    <name evidence="6" type="ORF">SAMN05216241_103159</name>
</gene>
<dbReference type="Proteomes" id="UP000199415">
    <property type="component" value="Unassembled WGS sequence"/>
</dbReference>
<sequence length="305" mass="33096">MDEAHPPLKALTAFEATVRLGSMTAAARELGTTQPAVSQRIRQLEETVGLPLFERARGRLQPTADGRAYHDDVAGALRRIHGATQRLRARARAQTRELTIAVHFGFAHLWLLPRLPRLEAAFPGTAFEVIPVDTERGAEMADADLTIRFGVFAEGTDRERPLMPETVFPVASPALVRRHGLDGEVSADALGEVPLLHMDSGDPRWLDWSRWCELAGLAPPAGAARFHHKNYPLLLNAAVEGNGLALGWQGLVDALTDEGTLVRLGPEVARPERGYLLGARQPDAAVIAPIVDWFVRECGGGDAQG</sequence>
<dbReference type="FunFam" id="1.10.10.10:FF:000001">
    <property type="entry name" value="LysR family transcriptional regulator"/>
    <property type="match status" value="1"/>
</dbReference>
<dbReference type="GO" id="GO:0003700">
    <property type="term" value="F:DNA-binding transcription factor activity"/>
    <property type="evidence" value="ECO:0007669"/>
    <property type="project" value="InterPro"/>
</dbReference>
<dbReference type="SUPFAM" id="SSF53850">
    <property type="entry name" value="Periplasmic binding protein-like II"/>
    <property type="match status" value="1"/>
</dbReference>
<dbReference type="InterPro" id="IPR000847">
    <property type="entry name" value="LysR_HTH_N"/>
</dbReference>
<proteinExistence type="inferred from homology"/>
<evidence type="ECO:0000256" key="4">
    <source>
        <dbReference type="ARBA" id="ARBA00023163"/>
    </source>
</evidence>
<dbReference type="AlphaFoldDB" id="A0A1G7PZV8"/>
<dbReference type="InterPro" id="IPR005119">
    <property type="entry name" value="LysR_subst-bd"/>
</dbReference>
<dbReference type="InterPro" id="IPR058163">
    <property type="entry name" value="LysR-type_TF_proteobact-type"/>
</dbReference>
<dbReference type="Gene3D" id="1.10.10.10">
    <property type="entry name" value="Winged helix-like DNA-binding domain superfamily/Winged helix DNA-binding domain"/>
    <property type="match status" value="1"/>
</dbReference>
<dbReference type="PANTHER" id="PTHR30537:SF5">
    <property type="entry name" value="HTH-TYPE TRANSCRIPTIONAL ACTIVATOR TTDR-RELATED"/>
    <property type="match status" value="1"/>
</dbReference>
<dbReference type="OrthoDB" id="9794694at2"/>